<dbReference type="Pfam" id="PF10105">
    <property type="entry name" value="DUF2344"/>
    <property type="match status" value="1"/>
</dbReference>
<dbReference type="EMBL" id="FRAD01000003">
    <property type="protein sequence ID" value="SHJ46874.1"/>
    <property type="molecule type" value="Genomic_DNA"/>
</dbReference>
<dbReference type="NCBIfam" id="TIGR03936">
    <property type="entry name" value="sam_1_link_chp"/>
    <property type="match status" value="1"/>
</dbReference>
<dbReference type="Proteomes" id="UP000183952">
    <property type="component" value="Unassembled WGS sequence"/>
</dbReference>
<keyword evidence="3" id="KW-1185">Reference proteome</keyword>
<protein>
    <submittedName>
        <fullName evidence="2">Radical SAM-linked protein</fullName>
    </submittedName>
</protein>
<accession>A0A1M6JJM4</accession>
<name>A0A1M6JJM4_9CLOT</name>
<dbReference type="STRING" id="1121331.SAMN02745248_00217"/>
<dbReference type="AlphaFoldDB" id="A0A1M6JJM4"/>
<gene>
    <name evidence="2" type="ORF">SAMN02745248_00217</name>
</gene>
<feature type="domain" description="DUF2344" evidence="1">
    <location>
        <begin position="4"/>
        <end position="192"/>
    </location>
</feature>
<evidence type="ECO:0000313" key="3">
    <source>
        <dbReference type="Proteomes" id="UP000183952"/>
    </source>
</evidence>
<evidence type="ECO:0000313" key="2">
    <source>
        <dbReference type="EMBL" id="SHJ46874.1"/>
    </source>
</evidence>
<organism evidence="2 3">
    <name type="scientific">Hathewaya proteolytica DSM 3090</name>
    <dbReference type="NCBI Taxonomy" id="1121331"/>
    <lineage>
        <taxon>Bacteria</taxon>
        <taxon>Bacillati</taxon>
        <taxon>Bacillota</taxon>
        <taxon>Clostridia</taxon>
        <taxon>Eubacteriales</taxon>
        <taxon>Clostridiaceae</taxon>
        <taxon>Hathewaya</taxon>
    </lineage>
</organism>
<evidence type="ECO:0000259" key="1">
    <source>
        <dbReference type="Pfam" id="PF10105"/>
    </source>
</evidence>
<proteinExistence type="predicted"/>
<reference evidence="2 3" key="1">
    <citation type="submission" date="2016-11" db="EMBL/GenBank/DDBJ databases">
        <authorList>
            <person name="Jaros S."/>
            <person name="Januszkiewicz K."/>
            <person name="Wedrychowicz H."/>
        </authorList>
    </citation>
    <scope>NUCLEOTIDE SEQUENCE [LARGE SCALE GENOMIC DNA]</scope>
    <source>
        <strain evidence="2 3">DSM 3090</strain>
    </source>
</reference>
<dbReference type="InterPro" id="IPR018768">
    <property type="entry name" value="DUF2344"/>
</dbReference>
<sequence>MKVRYLIKYTKHSSIKFISHLDLMRTIHRVIRRSGIDVEYSKGYNPHISLSIAQPLAVGVYSEGEYLDLIMNTEIDEDEIIRVLNENSPMGVKFLEAVKLYKVEGRKIMQSMAAIDGALYTISFALKDKENTIKSMDSLIDNGNWEILKTTKNSEKVVNIRKYVKEIKYWEKDNKLVIRALVSCGSRENLSPQLLSQLIIREVEGIDSHEFIDIKREELYVLKDEKYIPLGEYFKSAYGKNQ</sequence>